<sequence length="590" mass="63287">MRRVPMEEVPMPLRPAGPAASGPAAGRGAPGASLRAALALGLLLGFYLLALALLVAVAALDVVLARGTFTVVTVEGWLGSLAVAWCVLRVVALGRRREEGREGPPGLSLTPREQPELWEHVRRLAERVGTRPPAEIRIVPGAVAMVREDARWLGLVPGERRLFLGVALLLGLPGAELDAVLGHELGHYAHHDTRLGHVVAALRGRLAHTVGALRERAAREEAEERAEFAAKTARRRAEGRPPPLRRGGTRGPDHYLALVFTAYAKLCLRLTEAVSRRQEYAADLVAARIAGPATTAAALRRVPALEAADELYLNQYALMGWDAGLLPPEGQFYGGFALLLADDTRREQLAALVREPLPEEPGEDRSPYASHPPTADRIRALESLPDDGCAPTLVRRPATALLRAPDRLLADLEQATLSTEALSKHRVPWAELPWLARRETAARETEPLLAAMAELTGAPAAPGVIALGHLLDLLDRGLLDELAARLPRSERAARSSGRAAREFARTAFRSALRQLALGAALETGLSRWELCWAGPPVRRTAPAWFTEDLPAALDRAVAEPAVTAPLRTLLLRGGAHGPLDGTGPAPHTLA</sequence>
<feature type="transmembrane region" description="Helical" evidence="12">
    <location>
        <begin position="37"/>
        <end position="60"/>
    </location>
</feature>
<dbReference type="Proteomes" id="UP000276379">
    <property type="component" value="Unassembled WGS sequence"/>
</dbReference>
<proteinExistence type="predicted"/>
<feature type="region of interest" description="Disordered" evidence="11">
    <location>
        <begin position="354"/>
        <end position="373"/>
    </location>
</feature>
<evidence type="ECO:0000256" key="11">
    <source>
        <dbReference type="SAM" id="MobiDB-lite"/>
    </source>
</evidence>
<dbReference type="InterPro" id="IPR050083">
    <property type="entry name" value="HtpX_protease"/>
</dbReference>
<evidence type="ECO:0000256" key="2">
    <source>
        <dbReference type="ARBA" id="ARBA00022475"/>
    </source>
</evidence>
<name>A0A426RXK0_9ACTN</name>
<evidence type="ECO:0000256" key="3">
    <source>
        <dbReference type="ARBA" id="ARBA00022670"/>
    </source>
</evidence>
<dbReference type="AlphaFoldDB" id="A0A426RXK0"/>
<feature type="transmembrane region" description="Helical" evidence="12">
    <location>
        <begin position="72"/>
        <end position="92"/>
    </location>
</feature>
<dbReference type="CDD" id="cd07328">
    <property type="entry name" value="M48_Ste24p_like"/>
    <property type="match status" value="1"/>
</dbReference>
<evidence type="ECO:0000256" key="10">
    <source>
        <dbReference type="ARBA" id="ARBA00023136"/>
    </source>
</evidence>
<keyword evidence="2" id="KW-1003">Cell membrane</keyword>
<evidence type="ECO:0000256" key="7">
    <source>
        <dbReference type="ARBA" id="ARBA00022833"/>
    </source>
</evidence>
<evidence type="ECO:0000256" key="5">
    <source>
        <dbReference type="ARBA" id="ARBA00022723"/>
    </source>
</evidence>
<dbReference type="InterPro" id="IPR001915">
    <property type="entry name" value="Peptidase_M48"/>
</dbReference>
<feature type="region of interest" description="Disordered" evidence="11">
    <location>
        <begin position="227"/>
        <end position="249"/>
    </location>
</feature>
<keyword evidence="8 12" id="KW-1133">Transmembrane helix</keyword>
<evidence type="ECO:0000313" key="14">
    <source>
        <dbReference type="EMBL" id="RRQ79819.1"/>
    </source>
</evidence>
<evidence type="ECO:0000256" key="1">
    <source>
        <dbReference type="ARBA" id="ARBA00001947"/>
    </source>
</evidence>
<evidence type="ECO:0000256" key="4">
    <source>
        <dbReference type="ARBA" id="ARBA00022692"/>
    </source>
</evidence>
<evidence type="ECO:0000256" key="9">
    <source>
        <dbReference type="ARBA" id="ARBA00023049"/>
    </source>
</evidence>
<feature type="region of interest" description="Disordered" evidence="11">
    <location>
        <begin position="1"/>
        <end position="25"/>
    </location>
</feature>
<dbReference type="Gene3D" id="3.30.2010.10">
    <property type="entry name" value="Metalloproteases ('zincins'), catalytic domain"/>
    <property type="match status" value="1"/>
</dbReference>
<keyword evidence="6" id="KW-0378">Hydrolase</keyword>
<gene>
    <name evidence="14" type="ORF">CQW44_34160</name>
</gene>
<accession>A0A426RXK0</accession>
<keyword evidence="4 12" id="KW-0812">Transmembrane</keyword>
<dbReference type="EMBL" id="PDES01000018">
    <property type="protein sequence ID" value="RRQ79819.1"/>
    <property type="molecule type" value="Genomic_DNA"/>
</dbReference>
<feature type="domain" description="Peptidase M48" evidence="13">
    <location>
        <begin position="111"/>
        <end position="383"/>
    </location>
</feature>
<evidence type="ECO:0000313" key="15">
    <source>
        <dbReference type="Proteomes" id="UP000276379"/>
    </source>
</evidence>
<keyword evidence="5" id="KW-0479">Metal-binding</keyword>
<dbReference type="PANTHER" id="PTHR43221:SF2">
    <property type="entry name" value="PROTEASE HTPX HOMOLOG"/>
    <property type="match status" value="1"/>
</dbReference>
<dbReference type="Pfam" id="PF01435">
    <property type="entry name" value="Peptidase_M48"/>
    <property type="match status" value="1"/>
</dbReference>
<protein>
    <submittedName>
        <fullName evidence="14">Peptidase</fullName>
    </submittedName>
</protein>
<keyword evidence="3" id="KW-0645">Protease</keyword>
<comment type="caution">
    <text evidence="14">The sequence shown here is derived from an EMBL/GenBank/DDBJ whole genome shotgun (WGS) entry which is preliminary data.</text>
</comment>
<reference evidence="14 15" key="1">
    <citation type="submission" date="2017-10" db="EMBL/GenBank/DDBJ databases">
        <title>Draft genome of actinobacteria isolated from guarana (Paullinia cupana (Mart.) Ducke.</title>
        <authorList>
            <person name="Siqueira K.A."/>
            <person name="Liotti R.G."/>
            <person name="Mendes T.A."/>
            <person name="Soares M.A."/>
        </authorList>
    </citation>
    <scope>NUCLEOTIDE SEQUENCE [LARGE SCALE GENOMIC DNA]</scope>
    <source>
        <strain evidence="14 15">199</strain>
    </source>
</reference>
<dbReference type="GO" id="GO:0006508">
    <property type="term" value="P:proteolysis"/>
    <property type="evidence" value="ECO:0007669"/>
    <property type="project" value="UniProtKB-KW"/>
</dbReference>
<dbReference type="GO" id="GO:0004222">
    <property type="term" value="F:metalloendopeptidase activity"/>
    <property type="evidence" value="ECO:0007669"/>
    <property type="project" value="InterPro"/>
</dbReference>
<comment type="cofactor">
    <cofactor evidence="1">
        <name>Zn(2+)</name>
        <dbReference type="ChEBI" id="CHEBI:29105"/>
    </cofactor>
</comment>
<feature type="compositionally biased region" description="Low complexity" evidence="11">
    <location>
        <begin position="14"/>
        <end position="25"/>
    </location>
</feature>
<dbReference type="PANTHER" id="PTHR43221">
    <property type="entry name" value="PROTEASE HTPX"/>
    <property type="match status" value="1"/>
</dbReference>
<dbReference type="GO" id="GO:0046872">
    <property type="term" value="F:metal ion binding"/>
    <property type="evidence" value="ECO:0007669"/>
    <property type="project" value="UniProtKB-KW"/>
</dbReference>
<evidence type="ECO:0000256" key="8">
    <source>
        <dbReference type="ARBA" id="ARBA00022989"/>
    </source>
</evidence>
<keyword evidence="15" id="KW-1185">Reference proteome</keyword>
<keyword evidence="9" id="KW-0482">Metalloprotease</keyword>
<keyword evidence="10 12" id="KW-0472">Membrane</keyword>
<evidence type="ECO:0000256" key="12">
    <source>
        <dbReference type="SAM" id="Phobius"/>
    </source>
</evidence>
<organism evidence="14 15">
    <name type="scientific">Streptomyces griseofuscus</name>
    <dbReference type="NCBI Taxonomy" id="146922"/>
    <lineage>
        <taxon>Bacteria</taxon>
        <taxon>Bacillati</taxon>
        <taxon>Actinomycetota</taxon>
        <taxon>Actinomycetes</taxon>
        <taxon>Kitasatosporales</taxon>
        <taxon>Streptomycetaceae</taxon>
        <taxon>Streptomyces</taxon>
    </lineage>
</organism>
<evidence type="ECO:0000259" key="13">
    <source>
        <dbReference type="Pfam" id="PF01435"/>
    </source>
</evidence>
<keyword evidence="7" id="KW-0862">Zinc</keyword>
<evidence type="ECO:0000256" key="6">
    <source>
        <dbReference type="ARBA" id="ARBA00022801"/>
    </source>
</evidence>